<accession>B0XG78</accession>
<dbReference type="AlphaFoldDB" id="B0XG78"/>
<keyword evidence="3" id="KW-1185">Reference proteome</keyword>
<proteinExistence type="predicted"/>
<dbReference type="VEuPathDB" id="VectorBase:CPIJ018250"/>
<dbReference type="KEGG" id="cqu:CpipJ_CPIJ018250"/>
<dbReference type="Proteomes" id="UP000002320">
    <property type="component" value="Unassembled WGS sequence"/>
</dbReference>
<dbReference type="EMBL" id="DS232999">
    <property type="protein sequence ID" value="EDS27296.1"/>
    <property type="molecule type" value="Genomic_DNA"/>
</dbReference>
<dbReference type="HOGENOM" id="CLU_1994828_0_0_1"/>
<evidence type="ECO:0000313" key="3">
    <source>
        <dbReference type="Proteomes" id="UP000002320"/>
    </source>
</evidence>
<evidence type="ECO:0000313" key="2">
    <source>
        <dbReference type="EnsemblMetazoa" id="CPIJ018250-PA"/>
    </source>
</evidence>
<sequence>MSGGTESMLLLLRGGRFGVGARKLSGHLCIGAPDMVHFYMGCTDWMVRLLDLVLIVVTAHDRPFWGLEWWGQLAQTISPLCIAVNLHQLSVTPNGFVVSQQHRFVRRSKAHIRVGCPTAAHPGQE</sequence>
<dbReference type="EnsemblMetazoa" id="CPIJ018250-RA">
    <property type="protein sequence ID" value="CPIJ018250-PA"/>
    <property type="gene ID" value="CPIJ018250"/>
</dbReference>
<name>B0XG78_CULQU</name>
<organism>
    <name type="scientific">Culex quinquefasciatus</name>
    <name type="common">Southern house mosquito</name>
    <name type="synonym">Culex pungens</name>
    <dbReference type="NCBI Taxonomy" id="7176"/>
    <lineage>
        <taxon>Eukaryota</taxon>
        <taxon>Metazoa</taxon>
        <taxon>Ecdysozoa</taxon>
        <taxon>Arthropoda</taxon>
        <taxon>Hexapoda</taxon>
        <taxon>Insecta</taxon>
        <taxon>Pterygota</taxon>
        <taxon>Neoptera</taxon>
        <taxon>Endopterygota</taxon>
        <taxon>Diptera</taxon>
        <taxon>Nematocera</taxon>
        <taxon>Culicoidea</taxon>
        <taxon>Culicidae</taxon>
        <taxon>Culicinae</taxon>
        <taxon>Culicini</taxon>
        <taxon>Culex</taxon>
        <taxon>Culex</taxon>
    </lineage>
</organism>
<reference evidence="2" key="2">
    <citation type="submission" date="2021-02" db="UniProtKB">
        <authorList>
            <consortium name="EnsemblMetazoa"/>
        </authorList>
    </citation>
    <scope>IDENTIFICATION</scope>
    <source>
        <strain evidence="2">JHB</strain>
    </source>
</reference>
<evidence type="ECO:0000313" key="1">
    <source>
        <dbReference type="EMBL" id="EDS27296.1"/>
    </source>
</evidence>
<dbReference type="InParanoid" id="B0XG78"/>
<protein>
    <submittedName>
        <fullName evidence="1 2">Uncharacterized protein</fullName>
    </submittedName>
</protein>
<gene>
    <name evidence="2" type="primary">6052370</name>
    <name evidence="1" type="ORF">CpipJ_CPIJ018250</name>
</gene>
<reference evidence="1" key="1">
    <citation type="submission" date="2007-03" db="EMBL/GenBank/DDBJ databases">
        <title>Annotation of Culex pipiens quinquefasciatus.</title>
        <authorList>
            <consortium name="The Broad Institute Genome Sequencing Platform"/>
            <person name="Atkinson P.W."/>
            <person name="Hemingway J."/>
            <person name="Christensen B.M."/>
            <person name="Higgs S."/>
            <person name="Kodira C."/>
            <person name="Hannick L."/>
            <person name="Megy K."/>
            <person name="O'Leary S."/>
            <person name="Pearson M."/>
            <person name="Haas B.J."/>
            <person name="Mauceli E."/>
            <person name="Wortman J.R."/>
            <person name="Lee N.H."/>
            <person name="Guigo R."/>
            <person name="Stanke M."/>
            <person name="Alvarado L."/>
            <person name="Amedeo P."/>
            <person name="Antoine C.H."/>
            <person name="Arensburger P."/>
            <person name="Bidwell S.L."/>
            <person name="Crawford M."/>
            <person name="Camaro F."/>
            <person name="Devon K."/>
            <person name="Engels R."/>
            <person name="Hammond M."/>
            <person name="Howarth C."/>
            <person name="Koehrsen M."/>
            <person name="Lawson D."/>
            <person name="Montgomery P."/>
            <person name="Nene V."/>
            <person name="Nusbaum C."/>
            <person name="Puiu D."/>
            <person name="Romero-Severson J."/>
            <person name="Severson D.W."/>
            <person name="Shumway M."/>
            <person name="Sisk P."/>
            <person name="Stolte C."/>
            <person name="Zeng Q."/>
            <person name="Eisenstadt E."/>
            <person name="Fraser-Liggett C."/>
            <person name="Strausberg R."/>
            <person name="Galagan J."/>
            <person name="Birren B."/>
            <person name="Collins F.H."/>
        </authorList>
    </citation>
    <scope>NUCLEOTIDE SEQUENCE [LARGE SCALE GENOMIC DNA]</scope>
    <source>
        <strain evidence="1">JHB</strain>
    </source>
</reference>